<dbReference type="InterPro" id="IPR045288">
    <property type="entry name" value="At1g75140-like"/>
</dbReference>
<dbReference type="EMBL" id="CAUYUJ010015890">
    <property type="protein sequence ID" value="CAK0859305.1"/>
    <property type="molecule type" value="Genomic_DNA"/>
</dbReference>
<evidence type="ECO:0000313" key="2">
    <source>
        <dbReference type="Proteomes" id="UP001189429"/>
    </source>
</evidence>
<evidence type="ECO:0008006" key="3">
    <source>
        <dbReference type="Google" id="ProtNLM"/>
    </source>
</evidence>
<dbReference type="Proteomes" id="UP001189429">
    <property type="component" value="Unassembled WGS sequence"/>
</dbReference>
<reference evidence="1" key="1">
    <citation type="submission" date="2023-10" db="EMBL/GenBank/DDBJ databases">
        <authorList>
            <person name="Chen Y."/>
            <person name="Shah S."/>
            <person name="Dougan E. K."/>
            <person name="Thang M."/>
            <person name="Chan C."/>
        </authorList>
    </citation>
    <scope>NUCLEOTIDE SEQUENCE [LARGE SCALE GENOMIC DNA]</scope>
</reference>
<dbReference type="PANTHER" id="PTHR35464">
    <property type="entry name" value="OS06G0115200 PROTEIN"/>
    <property type="match status" value="1"/>
</dbReference>
<proteinExistence type="predicted"/>
<evidence type="ECO:0000313" key="1">
    <source>
        <dbReference type="EMBL" id="CAK0859305.1"/>
    </source>
</evidence>
<dbReference type="InterPro" id="IPR036322">
    <property type="entry name" value="WD40_repeat_dom_sf"/>
</dbReference>
<sequence>MGIAAATPPARGFSPDIAKALLNGLPPASEVATGAETAEAASTGDFLVTKVAIPLEQRADFVKFLPLRNPRTQSPTPTSGQQTPSTLLMAVQVDGTMRLFTPEGEPTLTFSTEHSEDVVLVAVSPLHDEYLVASADAGGLVRVHKVTVRSRRLSKEEKGARKRLYDDQLSQYLGLQVNVTVQFTKQIRVWTKRELGGRQAPNLTAMALASVQGTKYFVVGDSDGRISAFTRNGTLHARMRPTKAPVETLHVHLGNLLWMASGSWGFVDLDARETRRMDCPFFTGNATAVAVDTHTNSKVVVADDGGGVWVYSHKNKRECKLEHRFPLGAVRDPVDLASVRGFALALERGTEAGGASGGRSAVVALNMSHVGKRRSDPARAAQAVVWRRPGPRVRAWAVHRRYQMGDLMALLSEDGSEIEVVEVLMQVYQPPPTDDISSFKLPLFAVAICLVMGFQYVKQKGAFDPGLMDGDGGDAPASE</sequence>
<protein>
    <recommendedName>
        <fullName evidence="3">ER membrane protein complex subunit 1</fullName>
    </recommendedName>
</protein>
<name>A0ABN9UM82_9DINO</name>
<keyword evidence="2" id="KW-1185">Reference proteome</keyword>
<comment type="caution">
    <text evidence="1">The sequence shown here is derived from an EMBL/GenBank/DDBJ whole genome shotgun (WGS) entry which is preliminary data.</text>
</comment>
<dbReference type="InterPro" id="IPR015943">
    <property type="entry name" value="WD40/YVTN_repeat-like_dom_sf"/>
</dbReference>
<organism evidence="1 2">
    <name type="scientific">Prorocentrum cordatum</name>
    <dbReference type="NCBI Taxonomy" id="2364126"/>
    <lineage>
        <taxon>Eukaryota</taxon>
        <taxon>Sar</taxon>
        <taxon>Alveolata</taxon>
        <taxon>Dinophyceae</taxon>
        <taxon>Prorocentrales</taxon>
        <taxon>Prorocentraceae</taxon>
        <taxon>Prorocentrum</taxon>
    </lineage>
</organism>
<dbReference type="Gene3D" id="2.130.10.10">
    <property type="entry name" value="YVTN repeat-like/Quinoprotein amine dehydrogenase"/>
    <property type="match status" value="1"/>
</dbReference>
<gene>
    <name evidence="1" type="ORF">PCOR1329_LOCUS48720</name>
</gene>
<dbReference type="SUPFAM" id="SSF50978">
    <property type="entry name" value="WD40 repeat-like"/>
    <property type="match status" value="1"/>
</dbReference>
<dbReference type="PANTHER" id="PTHR35464:SF1">
    <property type="entry name" value="OS06G0115200 PROTEIN"/>
    <property type="match status" value="1"/>
</dbReference>
<accession>A0ABN9UM82</accession>